<sequence length="203" mass="24949">MIKRIKGRVKKRNLNKRPQQQQQQQEIEVQLLVFFTIEKRQKLYLVKYANSKRLYWQPDRNLQNCSILKRALHRHMNGYREWNQANLKDNYRKEIHFIRLMTQCYQMYQDRCCRYIRNHLEPISNHKETIEWDPFDSYLLYTYVQYLRTTIGHAWCTRQNGEPPKTIDCHQQFTGEDLELLSSYSVGLRNNFRIEPELESYHE</sequence>
<proteinExistence type="predicted"/>
<organism evidence="1 2">
    <name type="scientific">Blomia tropicalis</name>
    <name type="common">Mite</name>
    <dbReference type="NCBI Taxonomy" id="40697"/>
    <lineage>
        <taxon>Eukaryota</taxon>
        <taxon>Metazoa</taxon>
        <taxon>Ecdysozoa</taxon>
        <taxon>Arthropoda</taxon>
        <taxon>Chelicerata</taxon>
        <taxon>Arachnida</taxon>
        <taxon>Acari</taxon>
        <taxon>Acariformes</taxon>
        <taxon>Sarcoptiformes</taxon>
        <taxon>Astigmata</taxon>
        <taxon>Glycyphagoidea</taxon>
        <taxon>Echimyopodidae</taxon>
        <taxon>Blomia</taxon>
    </lineage>
</organism>
<protein>
    <submittedName>
        <fullName evidence="1">Uncharacterized protein</fullName>
    </submittedName>
</protein>
<dbReference type="EMBL" id="JAPWDV010000001">
    <property type="protein sequence ID" value="KAJ6222562.1"/>
    <property type="molecule type" value="Genomic_DNA"/>
</dbReference>
<reference evidence="1" key="1">
    <citation type="submission" date="2022-12" db="EMBL/GenBank/DDBJ databases">
        <title>Genome assemblies of Blomia tropicalis.</title>
        <authorList>
            <person name="Cui Y."/>
        </authorList>
    </citation>
    <scope>NUCLEOTIDE SEQUENCE</scope>
    <source>
        <tissue evidence="1">Adult mites</tissue>
    </source>
</reference>
<accession>A0A9Q0MBM1</accession>
<evidence type="ECO:0000313" key="1">
    <source>
        <dbReference type="EMBL" id="KAJ6222562.1"/>
    </source>
</evidence>
<dbReference type="AlphaFoldDB" id="A0A9Q0MBM1"/>
<evidence type="ECO:0000313" key="2">
    <source>
        <dbReference type="Proteomes" id="UP001142055"/>
    </source>
</evidence>
<comment type="caution">
    <text evidence="1">The sequence shown here is derived from an EMBL/GenBank/DDBJ whole genome shotgun (WGS) entry which is preliminary data.</text>
</comment>
<gene>
    <name evidence="1" type="ORF">RDWZM_001107</name>
</gene>
<keyword evidence="2" id="KW-1185">Reference proteome</keyword>
<name>A0A9Q0MBM1_BLOTA</name>
<dbReference type="Proteomes" id="UP001142055">
    <property type="component" value="Chromosome 1"/>
</dbReference>